<feature type="region of interest" description="Disordered" evidence="8">
    <location>
        <begin position="1"/>
        <end position="24"/>
    </location>
</feature>
<accession>A0A165JP02</accession>
<evidence type="ECO:0000256" key="2">
    <source>
        <dbReference type="ARBA" id="ARBA00022679"/>
    </source>
</evidence>
<evidence type="ECO:0000256" key="5">
    <source>
        <dbReference type="ARBA" id="ARBA00022840"/>
    </source>
</evidence>
<evidence type="ECO:0000256" key="1">
    <source>
        <dbReference type="ARBA" id="ARBA00006155"/>
    </source>
</evidence>
<dbReference type="PANTHER" id="PTHR11947:SF25">
    <property type="entry name" value="[PYRUVATE DEHYDROGENASE (ACETYL-TRANSFERRING)] KINASE 2, MITOCHONDRIAL"/>
    <property type="match status" value="1"/>
</dbReference>
<evidence type="ECO:0000256" key="4">
    <source>
        <dbReference type="ARBA" id="ARBA00022777"/>
    </source>
</evidence>
<comment type="subcellular location">
    <subcellularLocation>
        <location evidence="7">Mitochondrion matrix</location>
    </subcellularLocation>
</comment>
<evidence type="ECO:0000313" key="11">
    <source>
        <dbReference type="Proteomes" id="UP000076842"/>
    </source>
</evidence>
<name>A0A165JP02_9BASI</name>
<evidence type="ECO:0000256" key="8">
    <source>
        <dbReference type="SAM" id="MobiDB-lite"/>
    </source>
</evidence>
<keyword evidence="6 7" id="KW-0496">Mitochondrion</keyword>
<dbReference type="InParanoid" id="A0A165JP02"/>
<dbReference type="GO" id="GO:0005759">
    <property type="term" value="C:mitochondrial matrix"/>
    <property type="evidence" value="ECO:0007669"/>
    <property type="project" value="UniProtKB-SubCell"/>
</dbReference>
<evidence type="ECO:0000256" key="6">
    <source>
        <dbReference type="ARBA" id="ARBA00023128"/>
    </source>
</evidence>
<dbReference type="EMBL" id="KV423918">
    <property type="protein sequence ID" value="KZT62090.1"/>
    <property type="molecule type" value="Genomic_DNA"/>
</dbReference>
<dbReference type="SUPFAM" id="SSF55874">
    <property type="entry name" value="ATPase domain of HSP90 chaperone/DNA topoisomerase II/histidine kinase"/>
    <property type="match status" value="2"/>
</dbReference>
<dbReference type="GO" id="GO:0010906">
    <property type="term" value="P:regulation of glucose metabolic process"/>
    <property type="evidence" value="ECO:0007669"/>
    <property type="project" value="TreeGrafter"/>
</dbReference>
<dbReference type="Gene3D" id="3.30.565.10">
    <property type="entry name" value="Histidine kinase-like ATPase, C-terminal domain"/>
    <property type="match status" value="1"/>
</dbReference>
<sequence length="431" mass="48211">MRPTRRALTFSLPQPTPSTSSTRAPTHFYRNRQLELYASKKSKPLSLRQLIFFGRSMNEERLIKSANYVRTELPVRLAHRIRDLQTLPFVVVRQEQVAKVYELYWSAFERTRSYPPIHTRADNDRFCGFLQTILDEHASVIPTLSLGFSLSSQHLDPELLDTVLRRMLVSRISRRVLAQHHVALSASLAGREPPGSEKADHVGIISTNLDAGECIRHCVELLRQRRGADGQGRVWPEVHIDGDRDTKFAYIREHLEYPIFELLKNSFRFTRLAHPSPGSSPPTLPPVQVTLVNSPTDVHIRISDQGGGLTSADINSPSDLYSFSHLRNKARLASDRLAALKQAASRRHGVMATVKEQLAPAADGDGSGGETGVEEDAELASRTHLGIGLPMSKIYAEYFRGGLHLVSLDGYGLDAYLRLPKLGTMLEDIEV</sequence>
<dbReference type="GO" id="GO:0005524">
    <property type="term" value="F:ATP binding"/>
    <property type="evidence" value="ECO:0007669"/>
    <property type="project" value="UniProtKB-UniRule"/>
</dbReference>
<dbReference type="GO" id="GO:0004740">
    <property type="term" value="F:pyruvate dehydrogenase (acetyl-transferring) kinase activity"/>
    <property type="evidence" value="ECO:0007669"/>
    <property type="project" value="TreeGrafter"/>
</dbReference>
<keyword evidence="2 7" id="KW-0808">Transferase</keyword>
<reference evidence="10 11" key="1">
    <citation type="journal article" date="2016" name="Mol. Biol. Evol.">
        <title>Comparative Genomics of Early-Diverging Mushroom-Forming Fungi Provides Insights into the Origins of Lignocellulose Decay Capabilities.</title>
        <authorList>
            <person name="Nagy L.G."/>
            <person name="Riley R."/>
            <person name="Tritt A."/>
            <person name="Adam C."/>
            <person name="Daum C."/>
            <person name="Floudas D."/>
            <person name="Sun H."/>
            <person name="Yadav J.S."/>
            <person name="Pangilinan J."/>
            <person name="Larsson K.H."/>
            <person name="Matsuura K."/>
            <person name="Barry K."/>
            <person name="Labutti K."/>
            <person name="Kuo R."/>
            <person name="Ohm R.A."/>
            <person name="Bhattacharya S.S."/>
            <person name="Shirouzu T."/>
            <person name="Yoshinaga Y."/>
            <person name="Martin F.M."/>
            <person name="Grigoriev I.V."/>
            <person name="Hibbett D.S."/>
        </authorList>
    </citation>
    <scope>NUCLEOTIDE SEQUENCE [LARGE SCALE GENOMIC DNA]</scope>
    <source>
        <strain evidence="10 11">HHB12733</strain>
    </source>
</reference>
<keyword evidence="4 7" id="KW-0418">Kinase</keyword>
<keyword evidence="5 7" id="KW-0067">ATP-binding</keyword>
<dbReference type="InterPro" id="IPR036890">
    <property type="entry name" value="HATPase_C_sf"/>
</dbReference>
<keyword evidence="3 7" id="KW-0547">Nucleotide-binding</keyword>
<keyword evidence="11" id="KW-1185">Reference proteome</keyword>
<proteinExistence type="inferred from homology"/>
<comment type="similarity">
    <text evidence="1 7">Belongs to the PDK/BCKDK protein kinase family.</text>
</comment>
<dbReference type="Pfam" id="PF10436">
    <property type="entry name" value="BCDHK_Adom3"/>
    <property type="match status" value="1"/>
</dbReference>
<dbReference type="PANTHER" id="PTHR11947">
    <property type="entry name" value="PYRUVATE DEHYDROGENASE KINASE"/>
    <property type="match status" value="1"/>
</dbReference>
<dbReference type="Gene3D" id="1.20.140.20">
    <property type="entry name" value="Alpha-ketoacid/pyruvate dehydrogenase kinase, N-terminal domain"/>
    <property type="match status" value="1"/>
</dbReference>
<dbReference type="SUPFAM" id="SSF69012">
    <property type="entry name" value="alpha-ketoacid dehydrogenase kinase, N-terminal domain"/>
    <property type="match status" value="1"/>
</dbReference>
<dbReference type="OrthoDB" id="3264224at2759"/>
<dbReference type="InterPro" id="IPR036784">
    <property type="entry name" value="AK/P_DHK_N_sf"/>
</dbReference>
<feature type="domain" description="Branched-chain alpha-ketoacid dehydrogenase kinase/Pyruvate dehydrogenase kinase N-terminal" evidence="9">
    <location>
        <begin position="44"/>
        <end position="205"/>
    </location>
</feature>
<evidence type="ECO:0000259" key="9">
    <source>
        <dbReference type="Pfam" id="PF10436"/>
    </source>
</evidence>
<feature type="compositionally biased region" description="Low complexity" evidence="8">
    <location>
        <begin position="11"/>
        <end position="24"/>
    </location>
</feature>
<dbReference type="InterPro" id="IPR039028">
    <property type="entry name" value="BCKD/PDK"/>
</dbReference>
<gene>
    <name evidence="10" type="ORF">CALCODRAFT_276931</name>
</gene>
<dbReference type="AlphaFoldDB" id="A0A165JP02"/>
<evidence type="ECO:0000256" key="7">
    <source>
        <dbReference type="RuleBase" id="RU366032"/>
    </source>
</evidence>
<dbReference type="EC" id="2.7.11.-" evidence="7"/>
<dbReference type="STRING" id="1353952.A0A165JP02"/>
<evidence type="ECO:0000313" key="10">
    <source>
        <dbReference type="EMBL" id="KZT62090.1"/>
    </source>
</evidence>
<protein>
    <recommendedName>
        <fullName evidence="7">Protein-serine/threonine kinase</fullName>
        <ecNumber evidence="7">2.7.11.-</ecNumber>
    </recommendedName>
</protein>
<evidence type="ECO:0000256" key="3">
    <source>
        <dbReference type="ARBA" id="ARBA00022741"/>
    </source>
</evidence>
<dbReference type="InterPro" id="IPR018955">
    <property type="entry name" value="BCDHK/PDK_N"/>
</dbReference>
<dbReference type="Proteomes" id="UP000076842">
    <property type="component" value="Unassembled WGS sequence"/>
</dbReference>
<organism evidence="10 11">
    <name type="scientific">Calocera cornea HHB12733</name>
    <dbReference type="NCBI Taxonomy" id="1353952"/>
    <lineage>
        <taxon>Eukaryota</taxon>
        <taxon>Fungi</taxon>
        <taxon>Dikarya</taxon>
        <taxon>Basidiomycota</taxon>
        <taxon>Agaricomycotina</taxon>
        <taxon>Dacrymycetes</taxon>
        <taxon>Dacrymycetales</taxon>
        <taxon>Dacrymycetaceae</taxon>
        <taxon>Calocera</taxon>
    </lineage>
</organism>